<evidence type="ECO:0000256" key="1">
    <source>
        <dbReference type="ARBA" id="ARBA00008791"/>
    </source>
</evidence>
<protein>
    <recommendedName>
        <fullName evidence="2">Universal stress protein</fullName>
    </recommendedName>
</protein>
<dbReference type="Proteomes" id="UP000295294">
    <property type="component" value="Plasmid unnamed1"/>
</dbReference>
<keyword evidence="2" id="KW-0963">Cytoplasm</keyword>
<dbReference type="KEGG" id="cox:E0W60_32965"/>
<geneLocation type="plasmid" evidence="4">
    <name>unnamed1</name>
</geneLocation>
<evidence type="ECO:0000313" key="4">
    <source>
        <dbReference type="EMBL" id="QBY55777.1"/>
    </source>
</evidence>
<evidence type="ECO:0000259" key="3">
    <source>
        <dbReference type="Pfam" id="PF00582"/>
    </source>
</evidence>
<dbReference type="SUPFAM" id="SSF52402">
    <property type="entry name" value="Adenine nucleotide alpha hydrolases-like"/>
    <property type="match status" value="1"/>
</dbReference>
<feature type="domain" description="UspA" evidence="3">
    <location>
        <begin position="1"/>
        <end position="146"/>
    </location>
</feature>
<dbReference type="Pfam" id="PF00582">
    <property type="entry name" value="Usp"/>
    <property type="match status" value="1"/>
</dbReference>
<evidence type="ECO:0000313" key="5">
    <source>
        <dbReference type="Proteomes" id="UP000295294"/>
    </source>
</evidence>
<dbReference type="PANTHER" id="PTHR46268">
    <property type="entry name" value="STRESS RESPONSE PROTEIN NHAX"/>
    <property type="match status" value="1"/>
</dbReference>
<comment type="similarity">
    <text evidence="1 2">Belongs to the universal stress protein A family.</text>
</comment>
<dbReference type="PANTHER" id="PTHR46268:SF15">
    <property type="entry name" value="UNIVERSAL STRESS PROTEIN HP_0031"/>
    <property type="match status" value="1"/>
</dbReference>
<sequence>MYQTILVAIDGSNCGNRALEEAIRLASLCKARLEIVHVVDNGYLMYDVGFSTMADLRPALVNAGTALLSEAEARARGNGLVCSTHLVNDILVAGDIASAIHAEAQRTHAELVVVGTHGRRGVRRLVMGSVAEGLVRDAKVPVLLVRAPQAD</sequence>
<name>A0A4P7LSW9_9BURK</name>
<reference evidence="4 5" key="1">
    <citation type="submission" date="2019-03" db="EMBL/GenBank/DDBJ databases">
        <title>Efficiently degradation of phenoxyalkanoic acid herbicides by Cupriavidus oxalaticus strain X32.</title>
        <authorList>
            <person name="Sheng X."/>
        </authorList>
    </citation>
    <scope>NUCLEOTIDE SEQUENCE [LARGE SCALE GENOMIC DNA]</scope>
    <source>
        <strain evidence="4 5">X32</strain>
        <plasmid evidence="4 5">unnamed1</plasmid>
    </source>
</reference>
<evidence type="ECO:0000256" key="2">
    <source>
        <dbReference type="PIRNR" id="PIRNR006276"/>
    </source>
</evidence>
<gene>
    <name evidence="4" type="ORF">E0W60_32965</name>
</gene>
<dbReference type="InterPro" id="IPR006016">
    <property type="entry name" value="UspA"/>
</dbReference>
<comment type="subcellular location">
    <subcellularLocation>
        <location evidence="2">Cytoplasm</location>
    </subcellularLocation>
</comment>
<proteinExistence type="inferred from homology"/>
<keyword evidence="4" id="KW-0614">Plasmid</keyword>
<dbReference type="OrthoDB" id="8547832at2"/>
<dbReference type="InterPro" id="IPR006015">
    <property type="entry name" value="Universal_stress_UspA"/>
</dbReference>
<accession>A0A4P7LSW9</accession>
<dbReference type="AlphaFoldDB" id="A0A4P7LSW9"/>
<dbReference type="CDD" id="cd00293">
    <property type="entry name" value="USP-like"/>
    <property type="match status" value="1"/>
</dbReference>
<organism evidence="4 5">
    <name type="scientific">Cupriavidus oxalaticus</name>
    <dbReference type="NCBI Taxonomy" id="96344"/>
    <lineage>
        <taxon>Bacteria</taxon>
        <taxon>Pseudomonadati</taxon>
        <taxon>Pseudomonadota</taxon>
        <taxon>Betaproteobacteria</taxon>
        <taxon>Burkholderiales</taxon>
        <taxon>Burkholderiaceae</taxon>
        <taxon>Cupriavidus</taxon>
    </lineage>
</organism>
<dbReference type="InterPro" id="IPR014729">
    <property type="entry name" value="Rossmann-like_a/b/a_fold"/>
</dbReference>
<dbReference type="PIRSF" id="PIRSF006276">
    <property type="entry name" value="UspA"/>
    <property type="match status" value="1"/>
</dbReference>
<dbReference type="PRINTS" id="PR01438">
    <property type="entry name" value="UNVRSLSTRESS"/>
</dbReference>
<dbReference type="Gene3D" id="3.40.50.620">
    <property type="entry name" value="HUPs"/>
    <property type="match status" value="1"/>
</dbReference>
<dbReference type="GO" id="GO:0005737">
    <property type="term" value="C:cytoplasm"/>
    <property type="evidence" value="ECO:0007669"/>
    <property type="project" value="UniProtKB-SubCell"/>
</dbReference>
<dbReference type="EMBL" id="CP038636">
    <property type="protein sequence ID" value="QBY55777.1"/>
    <property type="molecule type" value="Genomic_DNA"/>
</dbReference>
<dbReference type="RefSeq" id="WP_133092825.1">
    <property type="nucleotide sequence ID" value="NZ_CP038636.1"/>
</dbReference>